<proteinExistence type="predicted"/>
<evidence type="ECO:0000313" key="1">
    <source>
        <dbReference type="EMBL" id="RHF74816.1"/>
    </source>
</evidence>
<evidence type="ECO:0000313" key="2">
    <source>
        <dbReference type="Proteomes" id="UP000284676"/>
    </source>
</evidence>
<comment type="caution">
    <text evidence="1">The sequence shown here is derived from an EMBL/GenBank/DDBJ whole genome shotgun (WGS) entry which is preliminary data.</text>
</comment>
<name>A0A414Q1Z5_FUSMR</name>
<dbReference type="AlphaFoldDB" id="A0A414Q1Z5"/>
<dbReference type="EMBL" id="QRHL01000001">
    <property type="protein sequence ID" value="RHF74816.1"/>
    <property type="molecule type" value="Genomic_DNA"/>
</dbReference>
<dbReference type="InterPro" id="IPR021352">
    <property type="entry name" value="DUF2971"/>
</dbReference>
<organism evidence="1 2">
    <name type="scientific">Fusobacterium mortiferum</name>
    <dbReference type="NCBI Taxonomy" id="850"/>
    <lineage>
        <taxon>Bacteria</taxon>
        <taxon>Fusobacteriati</taxon>
        <taxon>Fusobacteriota</taxon>
        <taxon>Fusobacteriia</taxon>
        <taxon>Fusobacteriales</taxon>
        <taxon>Fusobacteriaceae</taxon>
        <taxon>Fusobacterium</taxon>
    </lineage>
</organism>
<dbReference type="RefSeq" id="WP_118233814.1">
    <property type="nucleotide sequence ID" value="NZ_QRHL01000001.1"/>
</dbReference>
<sequence length="397" mass="47357">MKRDLHEEFDNLIEKSIISDLSTEEEKIKFIEEISSWILDNLPERLFRYRAGRYSIDENGDSINYDIDSIVKGEIWGSIPSEFNDKFEGVPFLDIKELMREIDDFKLDNPMVLLMMELILNNNLPLEYRKILDLTIVENMKKNIKDYQEKGIKIDENEFKRFKKELKNFILNILSFSQVNIKQLNQFRNIVCFTTDYKSTLMWGHYADSHKGFVLEYDLKDYIKKCLNIECTLKNKCINLGLKPLIAPIIYEENRKQGNIYIFQEILNKLNQSINSTSSYITLDYLFLTKCLLRKSKEWEYEDEWRLFSSIYSNNDIEKYKVVLPDKKSLDYNLIRPKAIYMGIDIPPKRKKDLQILCKALEIPCYQMAVDQYSDKFEIDTEEELKKKYDNIFKIEN</sequence>
<reference evidence="1 2" key="1">
    <citation type="submission" date="2018-08" db="EMBL/GenBank/DDBJ databases">
        <title>A genome reference for cultivated species of the human gut microbiota.</title>
        <authorList>
            <person name="Zou Y."/>
            <person name="Xue W."/>
            <person name="Luo G."/>
        </authorList>
    </citation>
    <scope>NUCLEOTIDE SEQUENCE [LARGE SCALE GENOMIC DNA]</scope>
    <source>
        <strain evidence="1 2">AM25-1</strain>
    </source>
</reference>
<accession>A0A414Q1Z5</accession>
<dbReference type="Proteomes" id="UP000284676">
    <property type="component" value="Unassembled WGS sequence"/>
</dbReference>
<gene>
    <name evidence="1" type="ORF">DW663_00035</name>
</gene>
<protein>
    <submittedName>
        <fullName evidence="1">DUF2971 domain-containing protein</fullName>
    </submittedName>
</protein>
<dbReference type="Pfam" id="PF11185">
    <property type="entry name" value="DUF2971"/>
    <property type="match status" value="1"/>
</dbReference>